<evidence type="ECO:0000313" key="2">
    <source>
        <dbReference type="EMBL" id="GMI54977.1"/>
    </source>
</evidence>
<keyword evidence="3" id="KW-1185">Reference proteome</keyword>
<dbReference type="Proteomes" id="UP001165060">
    <property type="component" value="Unassembled WGS sequence"/>
</dbReference>
<comment type="caution">
    <text evidence="2">The sequence shown here is derived from an EMBL/GenBank/DDBJ whole genome shotgun (WGS) entry which is preliminary data.</text>
</comment>
<dbReference type="EMBL" id="BRYB01006315">
    <property type="protein sequence ID" value="GMI54977.1"/>
    <property type="molecule type" value="Genomic_DNA"/>
</dbReference>
<feature type="compositionally biased region" description="Pro residues" evidence="1">
    <location>
        <begin position="203"/>
        <end position="218"/>
    </location>
</feature>
<feature type="region of interest" description="Disordered" evidence="1">
    <location>
        <begin position="192"/>
        <end position="219"/>
    </location>
</feature>
<reference evidence="2 3" key="1">
    <citation type="journal article" date="2023" name="Commun. Biol.">
        <title>Genome analysis of Parmales, the sister group of diatoms, reveals the evolutionary specialization of diatoms from phago-mixotrophs to photoautotrophs.</title>
        <authorList>
            <person name="Ban H."/>
            <person name="Sato S."/>
            <person name="Yoshikawa S."/>
            <person name="Yamada K."/>
            <person name="Nakamura Y."/>
            <person name="Ichinomiya M."/>
            <person name="Sato N."/>
            <person name="Blanc-Mathieu R."/>
            <person name="Endo H."/>
            <person name="Kuwata A."/>
            <person name="Ogata H."/>
        </authorList>
    </citation>
    <scope>NUCLEOTIDE SEQUENCE [LARGE SCALE GENOMIC DNA]</scope>
</reference>
<feature type="compositionally biased region" description="Basic and acidic residues" evidence="1">
    <location>
        <begin position="66"/>
        <end position="78"/>
    </location>
</feature>
<sequence length="429" mass="44475">MTSLRPQPKAKKKAVRFTKEEDAAIAAGLTAHGPGAWEVILSTAEAGTFHPSRKPRDLGSRAGTVRRKEEKERAKGEGAKGAAAEAAEEAVDAGAEEAAVEGAEGAKEGGGEVQTGELLGDIPDAPDEFENAPAVWDIQAVYSAAARELKGRIGCETAGCLLPACALWSSSDEEWNTCEACQEADFGGWPDNARSRFADDFPPTTPPPPPSPSSPLPPLSKAATITLVKASELIATDASAKAVQLATMPQAAADPSEAIANCEVAIKGADAAITIAAASSSSPVAAVTSVLEAVAAACNGNDAAIVAAETANLELKRATSVDPGLIGASQEEIWDLTESISKEKQRHPDARVCDTETCPMPACARWSTRGSKPEVWNTCEACQEADFGGWPSGFNSESARPDPPVPPAPLDAGNKLLECPYERGDVLKP</sequence>
<dbReference type="Gene3D" id="1.10.10.60">
    <property type="entry name" value="Homeodomain-like"/>
    <property type="match status" value="1"/>
</dbReference>
<evidence type="ECO:0000256" key="1">
    <source>
        <dbReference type="SAM" id="MobiDB-lite"/>
    </source>
</evidence>
<feature type="region of interest" description="Disordered" evidence="1">
    <location>
        <begin position="45"/>
        <end position="89"/>
    </location>
</feature>
<protein>
    <recommendedName>
        <fullName evidence="4">Myb-like domain-containing protein</fullName>
    </recommendedName>
</protein>
<organism evidence="2 3">
    <name type="scientific">Tetraparma gracilis</name>
    <dbReference type="NCBI Taxonomy" id="2962635"/>
    <lineage>
        <taxon>Eukaryota</taxon>
        <taxon>Sar</taxon>
        <taxon>Stramenopiles</taxon>
        <taxon>Ochrophyta</taxon>
        <taxon>Bolidophyceae</taxon>
        <taxon>Parmales</taxon>
        <taxon>Triparmaceae</taxon>
        <taxon>Tetraparma</taxon>
    </lineage>
</organism>
<gene>
    <name evidence="2" type="ORF">TeGR_g14216</name>
</gene>
<feature type="non-terminal residue" evidence="2">
    <location>
        <position position="429"/>
    </location>
</feature>
<feature type="region of interest" description="Disordered" evidence="1">
    <location>
        <begin position="390"/>
        <end position="415"/>
    </location>
</feature>
<accession>A0ABQ6NCG3</accession>
<evidence type="ECO:0000313" key="3">
    <source>
        <dbReference type="Proteomes" id="UP001165060"/>
    </source>
</evidence>
<proteinExistence type="predicted"/>
<name>A0ABQ6NCG3_9STRA</name>
<evidence type="ECO:0008006" key="4">
    <source>
        <dbReference type="Google" id="ProtNLM"/>
    </source>
</evidence>